<sequence length="124" mass="13946">MREWTSGQFSMPDMNTALHAQERNDISSRWYRQQSVADRKRWKVWLQFSVCDADYDRCNICDAKSKSSGGNTSNLRKHTIFLRAEECTIFVSLRSTATAPAFSTFSTPASVSGSLSAASNMAEF</sequence>
<protein>
    <recommendedName>
        <fullName evidence="3">BED-type domain-containing protein</fullName>
    </recommendedName>
</protein>
<organism evidence="1 2">
    <name type="scientific">Ilyodon furcidens</name>
    <name type="common">goldbreast splitfin</name>
    <dbReference type="NCBI Taxonomy" id="33524"/>
    <lineage>
        <taxon>Eukaryota</taxon>
        <taxon>Metazoa</taxon>
        <taxon>Chordata</taxon>
        <taxon>Craniata</taxon>
        <taxon>Vertebrata</taxon>
        <taxon>Euteleostomi</taxon>
        <taxon>Actinopterygii</taxon>
        <taxon>Neopterygii</taxon>
        <taxon>Teleostei</taxon>
        <taxon>Neoteleostei</taxon>
        <taxon>Acanthomorphata</taxon>
        <taxon>Ovalentaria</taxon>
        <taxon>Atherinomorphae</taxon>
        <taxon>Cyprinodontiformes</taxon>
        <taxon>Goodeidae</taxon>
        <taxon>Ilyodon</taxon>
    </lineage>
</organism>
<evidence type="ECO:0000313" key="2">
    <source>
        <dbReference type="Proteomes" id="UP001482620"/>
    </source>
</evidence>
<reference evidence="1 2" key="1">
    <citation type="submission" date="2021-06" db="EMBL/GenBank/DDBJ databases">
        <authorList>
            <person name="Palmer J.M."/>
        </authorList>
    </citation>
    <scope>NUCLEOTIDE SEQUENCE [LARGE SCALE GENOMIC DNA]</scope>
    <source>
        <strain evidence="2">if_2019</strain>
        <tissue evidence="1">Muscle</tissue>
    </source>
</reference>
<name>A0ABV0TK13_9TELE</name>
<accession>A0ABV0TK13</accession>
<comment type="caution">
    <text evidence="1">The sequence shown here is derived from an EMBL/GenBank/DDBJ whole genome shotgun (WGS) entry which is preliminary data.</text>
</comment>
<proteinExistence type="predicted"/>
<gene>
    <name evidence="1" type="ORF">ILYODFUR_006007</name>
</gene>
<dbReference type="Proteomes" id="UP001482620">
    <property type="component" value="Unassembled WGS sequence"/>
</dbReference>
<evidence type="ECO:0000313" key="1">
    <source>
        <dbReference type="EMBL" id="MEQ2231953.1"/>
    </source>
</evidence>
<keyword evidence="2" id="KW-1185">Reference proteome</keyword>
<dbReference type="EMBL" id="JAHRIQ010035117">
    <property type="protein sequence ID" value="MEQ2231953.1"/>
    <property type="molecule type" value="Genomic_DNA"/>
</dbReference>
<evidence type="ECO:0008006" key="3">
    <source>
        <dbReference type="Google" id="ProtNLM"/>
    </source>
</evidence>